<organism evidence="2 3">
    <name type="scientific">Aldrovandia affinis</name>
    <dbReference type="NCBI Taxonomy" id="143900"/>
    <lineage>
        <taxon>Eukaryota</taxon>
        <taxon>Metazoa</taxon>
        <taxon>Chordata</taxon>
        <taxon>Craniata</taxon>
        <taxon>Vertebrata</taxon>
        <taxon>Euteleostomi</taxon>
        <taxon>Actinopterygii</taxon>
        <taxon>Neopterygii</taxon>
        <taxon>Teleostei</taxon>
        <taxon>Notacanthiformes</taxon>
        <taxon>Halosauridae</taxon>
        <taxon>Aldrovandia</taxon>
    </lineage>
</organism>
<feature type="compositionally biased region" description="Basic and acidic residues" evidence="1">
    <location>
        <begin position="1"/>
        <end position="11"/>
    </location>
</feature>
<reference evidence="2" key="1">
    <citation type="journal article" date="2023" name="Science">
        <title>Genome structures resolve the early diversification of teleost fishes.</title>
        <authorList>
            <person name="Parey E."/>
            <person name="Louis A."/>
            <person name="Montfort J."/>
            <person name="Bouchez O."/>
            <person name="Roques C."/>
            <person name="Iampietro C."/>
            <person name="Lluch J."/>
            <person name="Castinel A."/>
            <person name="Donnadieu C."/>
            <person name="Desvignes T."/>
            <person name="Floi Bucao C."/>
            <person name="Jouanno E."/>
            <person name="Wen M."/>
            <person name="Mejri S."/>
            <person name="Dirks R."/>
            <person name="Jansen H."/>
            <person name="Henkel C."/>
            <person name="Chen W.J."/>
            <person name="Zahm M."/>
            <person name="Cabau C."/>
            <person name="Klopp C."/>
            <person name="Thompson A.W."/>
            <person name="Robinson-Rechavi M."/>
            <person name="Braasch I."/>
            <person name="Lecointre G."/>
            <person name="Bobe J."/>
            <person name="Postlethwait J.H."/>
            <person name="Berthelot C."/>
            <person name="Roest Crollius H."/>
            <person name="Guiguen Y."/>
        </authorList>
    </citation>
    <scope>NUCLEOTIDE SEQUENCE</scope>
    <source>
        <strain evidence="2">NC1722</strain>
    </source>
</reference>
<evidence type="ECO:0000313" key="3">
    <source>
        <dbReference type="Proteomes" id="UP001221898"/>
    </source>
</evidence>
<evidence type="ECO:0000256" key="1">
    <source>
        <dbReference type="SAM" id="MobiDB-lite"/>
    </source>
</evidence>
<feature type="compositionally biased region" description="Polar residues" evidence="1">
    <location>
        <begin position="56"/>
        <end position="68"/>
    </location>
</feature>
<dbReference type="Proteomes" id="UP001221898">
    <property type="component" value="Unassembled WGS sequence"/>
</dbReference>
<protein>
    <submittedName>
        <fullName evidence="2">Uncharacterized protein</fullName>
    </submittedName>
</protein>
<accession>A0AAD7S0K2</accession>
<gene>
    <name evidence="2" type="ORF">AAFF_G00056750</name>
</gene>
<sequence>MTPVRGHEKATVRLHLCPGELGEERRGRDHPLALSSVDDERSPVRPPAAPRALRDTSPSRSHAQTTAPGTMRPRE</sequence>
<name>A0AAD7S0K2_9TELE</name>
<keyword evidence="3" id="KW-1185">Reference proteome</keyword>
<feature type="compositionally biased region" description="Basic and acidic residues" evidence="1">
    <location>
        <begin position="22"/>
        <end position="31"/>
    </location>
</feature>
<feature type="region of interest" description="Disordered" evidence="1">
    <location>
        <begin position="1"/>
        <end position="75"/>
    </location>
</feature>
<proteinExistence type="predicted"/>
<comment type="caution">
    <text evidence="2">The sequence shown here is derived from an EMBL/GenBank/DDBJ whole genome shotgun (WGS) entry which is preliminary data.</text>
</comment>
<dbReference type="AlphaFoldDB" id="A0AAD7S0K2"/>
<evidence type="ECO:0000313" key="2">
    <source>
        <dbReference type="EMBL" id="KAJ8393760.1"/>
    </source>
</evidence>
<dbReference type="EMBL" id="JAINUG010000133">
    <property type="protein sequence ID" value="KAJ8393760.1"/>
    <property type="molecule type" value="Genomic_DNA"/>
</dbReference>